<gene>
    <name evidence="1" type="ORF">Godav_009776</name>
</gene>
<keyword evidence="2" id="KW-1185">Reference proteome</keyword>
<accession>A0A7J8SE72</accession>
<comment type="caution">
    <text evidence="1">The sequence shown here is derived from an EMBL/GenBank/DDBJ whole genome shotgun (WGS) entry which is preliminary data.</text>
</comment>
<dbReference type="Proteomes" id="UP000593561">
    <property type="component" value="Unassembled WGS sequence"/>
</dbReference>
<organism evidence="1 2">
    <name type="scientific">Gossypium davidsonii</name>
    <name type="common">Davidson's cotton</name>
    <name type="synonym">Gossypium klotzschianum subsp. davidsonii</name>
    <dbReference type="NCBI Taxonomy" id="34287"/>
    <lineage>
        <taxon>Eukaryota</taxon>
        <taxon>Viridiplantae</taxon>
        <taxon>Streptophyta</taxon>
        <taxon>Embryophyta</taxon>
        <taxon>Tracheophyta</taxon>
        <taxon>Spermatophyta</taxon>
        <taxon>Magnoliopsida</taxon>
        <taxon>eudicotyledons</taxon>
        <taxon>Gunneridae</taxon>
        <taxon>Pentapetalae</taxon>
        <taxon>rosids</taxon>
        <taxon>malvids</taxon>
        <taxon>Malvales</taxon>
        <taxon>Malvaceae</taxon>
        <taxon>Malvoideae</taxon>
        <taxon>Gossypium</taxon>
    </lineage>
</organism>
<protein>
    <submittedName>
        <fullName evidence="1">Uncharacterized protein</fullName>
    </submittedName>
</protein>
<dbReference type="AlphaFoldDB" id="A0A7J8SE72"/>
<dbReference type="EMBL" id="JABFAC010000009">
    <property type="protein sequence ID" value="MBA0624414.1"/>
    <property type="molecule type" value="Genomic_DNA"/>
</dbReference>
<evidence type="ECO:0000313" key="2">
    <source>
        <dbReference type="Proteomes" id="UP000593561"/>
    </source>
</evidence>
<name>A0A7J8SE72_GOSDV</name>
<proteinExistence type="predicted"/>
<sequence>MLAQANTKKEYKKLMAEMLSPLDSESKDESSVSSIKTVDLADDTTSVTITRKDSLQEMMHEQERFPARKDEVNMKDSLQEIMREQEIFPARKDKKKKRQVNSSDPGISRLRCLMAFEDLSLSFETHFESLDFEFGNSIYDYFSENCASRISEQDYDENYEF</sequence>
<evidence type="ECO:0000313" key="1">
    <source>
        <dbReference type="EMBL" id="MBA0624414.1"/>
    </source>
</evidence>
<reference evidence="1 2" key="1">
    <citation type="journal article" date="2019" name="Genome Biol. Evol.">
        <title>Insights into the evolution of the New World diploid cottons (Gossypium, subgenus Houzingenia) based on genome sequencing.</title>
        <authorList>
            <person name="Grover C.E."/>
            <person name="Arick M.A. 2nd"/>
            <person name="Thrash A."/>
            <person name="Conover J.L."/>
            <person name="Sanders W.S."/>
            <person name="Peterson D.G."/>
            <person name="Frelichowski J.E."/>
            <person name="Scheffler J.A."/>
            <person name="Scheffler B.E."/>
            <person name="Wendel J.F."/>
        </authorList>
    </citation>
    <scope>NUCLEOTIDE SEQUENCE [LARGE SCALE GENOMIC DNA]</scope>
    <source>
        <strain evidence="1">27</strain>
        <tissue evidence="1">Leaf</tissue>
    </source>
</reference>